<keyword evidence="13" id="KW-1185">Reference proteome</keyword>
<dbReference type="InterPro" id="IPR003594">
    <property type="entry name" value="HATPase_dom"/>
</dbReference>
<evidence type="ECO:0000256" key="7">
    <source>
        <dbReference type="ARBA" id="ARBA00022840"/>
    </source>
</evidence>
<dbReference type="SUPFAM" id="SSF55874">
    <property type="entry name" value="ATPase domain of HSP90 chaperone/DNA topoisomerase II/histidine kinase"/>
    <property type="match status" value="1"/>
</dbReference>
<keyword evidence="10" id="KW-0472">Membrane</keyword>
<keyword evidence="7" id="KW-0067">ATP-binding</keyword>
<gene>
    <name evidence="12" type="ORF">ACH407_25545</name>
</gene>
<feature type="transmembrane region" description="Helical" evidence="10">
    <location>
        <begin position="148"/>
        <end position="168"/>
    </location>
</feature>
<proteinExistence type="predicted"/>
<dbReference type="InterPro" id="IPR036890">
    <property type="entry name" value="HATPase_C_sf"/>
</dbReference>
<feature type="compositionally biased region" description="Basic and acidic residues" evidence="9">
    <location>
        <begin position="272"/>
        <end position="287"/>
    </location>
</feature>
<comment type="catalytic activity">
    <reaction evidence="1">
        <text>ATP + protein L-histidine = ADP + protein N-phospho-L-histidine.</text>
        <dbReference type="EC" id="2.7.13.3"/>
    </reaction>
</comment>
<feature type="transmembrane region" description="Helical" evidence="10">
    <location>
        <begin position="15"/>
        <end position="33"/>
    </location>
</feature>
<keyword evidence="8" id="KW-0902">Two-component regulatory system</keyword>
<keyword evidence="6 12" id="KW-0418">Kinase</keyword>
<evidence type="ECO:0000256" key="6">
    <source>
        <dbReference type="ARBA" id="ARBA00022777"/>
    </source>
</evidence>
<dbReference type="Pfam" id="PF07730">
    <property type="entry name" value="HisKA_3"/>
    <property type="match status" value="1"/>
</dbReference>
<dbReference type="RefSeq" id="WP_398711154.1">
    <property type="nucleotide sequence ID" value="NZ_JBIRUI010000012.1"/>
</dbReference>
<evidence type="ECO:0000313" key="12">
    <source>
        <dbReference type="EMBL" id="MFI1716923.1"/>
    </source>
</evidence>
<feature type="transmembrane region" description="Helical" evidence="10">
    <location>
        <begin position="45"/>
        <end position="66"/>
    </location>
</feature>
<dbReference type="InterPro" id="IPR011712">
    <property type="entry name" value="Sig_transdc_His_kin_sub3_dim/P"/>
</dbReference>
<dbReference type="PANTHER" id="PTHR24421:SF10">
    <property type="entry name" value="NITRATE_NITRITE SENSOR PROTEIN NARQ"/>
    <property type="match status" value="1"/>
</dbReference>
<evidence type="ECO:0000256" key="2">
    <source>
        <dbReference type="ARBA" id="ARBA00012438"/>
    </source>
</evidence>
<dbReference type="GO" id="GO:0016301">
    <property type="term" value="F:kinase activity"/>
    <property type="evidence" value="ECO:0007669"/>
    <property type="project" value="UniProtKB-KW"/>
</dbReference>
<feature type="region of interest" description="Disordered" evidence="9">
    <location>
        <begin position="424"/>
        <end position="445"/>
    </location>
</feature>
<dbReference type="PANTHER" id="PTHR24421">
    <property type="entry name" value="NITRATE/NITRITE SENSOR PROTEIN NARX-RELATED"/>
    <property type="match status" value="1"/>
</dbReference>
<organism evidence="12 13">
    <name type="scientific">Streptomyces litmocidini</name>
    <dbReference type="NCBI Taxonomy" id="67318"/>
    <lineage>
        <taxon>Bacteria</taxon>
        <taxon>Bacillati</taxon>
        <taxon>Actinomycetota</taxon>
        <taxon>Actinomycetes</taxon>
        <taxon>Kitasatosporales</taxon>
        <taxon>Streptomycetaceae</taxon>
        <taxon>Streptomyces</taxon>
    </lineage>
</organism>
<keyword evidence="10" id="KW-1133">Transmembrane helix</keyword>
<dbReference type="Proteomes" id="UP001611339">
    <property type="component" value="Unassembled WGS sequence"/>
</dbReference>
<comment type="caution">
    <text evidence="12">The sequence shown here is derived from an EMBL/GenBank/DDBJ whole genome shotgun (WGS) entry which is preliminary data.</text>
</comment>
<keyword evidence="10" id="KW-0812">Transmembrane</keyword>
<evidence type="ECO:0000313" key="13">
    <source>
        <dbReference type="Proteomes" id="UP001611339"/>
    </source>
</evidence>
<feature type="domain" description="Histidine kinase/HSP90-like ATPase" evidence="11">
    <location>
        <begin position="343"/>
        <end position="440"/>
    </location>
</feature>
<dbReference type="Gene3D" id="1.20.5.1930">
    <property type="match status" value="1"/>
</dbReference>
<keyword evidence="3" id="KW-0597">Phosphoprotein</keyword>
<evidence type="ECO:0000256" key="4">
    <source>
        <dbReference type="ARBA" id="ARBA00022679"/>
    </source>
</evidence>
<keyword evidence="4" id="KW-0808">Transferase</keyword>
<evidence type="ECO:0000256" key="8">
    <source>
        <dbReference type="ARBA" id="ARBA00023012"/>
    </source>
</evidence>
<feature type="region of interest" description="Disordered" evidence="9">
    <location>
        <begin position="257"/>
        <end position="307"/>
    </location>
</feature>
<dbReference type="SMART" id="SM00387">
    <property type="entry name" value="HATPase_c"/>
    <property type="match status" value="1"/>
</dbReference>
<evidence type="ECO:0000256" key="1">
    <source>
        <dbReference type="ARBA" id="ARBA00000085"/>
    </source>
</evidence>
<dbReference type="EC" id="2.7.13.3" evidence="2"/>
<keyword evidence="5" id="KW-0547">Nucleotide-binding</keyword>
<feature type="compositionally biased region" description="Low complexity" evidence="9">
    <location>
        <begin position="288"/>
        <end position="297"/>
    </location>
</feature>
<evidence type="ECO:0000256" key="3">
    <source>
        <dbReference type="ARBA" id="ARBA00022553"/>
    </source>
</evidence>
<dbReference type="InterPro" id="IPR050482">
    <property type="entry name" value="Sensor_HK_TwoCompSys"/>
</dbReference>
<feature type="transmembrane region" description="Helical" evidence="10">
    <location>
        <begin position="86"/>
        <end position="113"/>
    </location>
</feature>
<dbReference type="EMBL" id="JBIRUI010000012">
    <property type="protein sequence ID" value="MFI1716923.1"/>
    <property type="molecule type" value="Genomic_DNA"/>
</dbReference>
<dbReference type="Pfam" id="PF02518">
    <property type="entry name" value="HATPase_c"/>
    <property type="match status" value="1"/>
</dbReference>
<evidence type="ECO:0000256" key="5">
    <source>
        <dbReference type="ARBA" id="ARBA00022741"/>
    </source>
</evidence>
<accession>A0ABW7UDX3</accession>
<reference evidence="12 13" key="1">
    <citation type="submission" date="2024-10" db="EMBL/GenBank/DDBJ databases">
        <title>The Natural Products Discovery Center: Release of the First 8490 Sequenced Strains for Exploring Actinobacteria Biosynthetic Diversity.</title>
        <authorList>
            <person name="Kalkreuter E."/>
            <person name="Kautsar S.A."/>
            <person name="Yang D."/>
            <person name="Bader C.D."/>
            <person name="Teijaro C.N."/>
            <person name="Fluegel L."/>
            <person name="Davis C.M."/>
            <person name="Simpson J.R."/>
            <person name="Lauterbach L."/>
            <person name="Steele A.D."/>
            <person name="Gui C."/>
            <person name="Meng S."/>
            <person name="Li G."/>
            <person name="Viehrig K."/>
            <person name="Ye F."/>
            <person name="Su P."/>
            <person name="Kiefer A.F."/>
            <person name="Nichols A."/>
            <person name="Cepeda A.J."/>
            <person name="Yan W."/>
            <person name="Fan B."/>
            <person name="Jiang Y."/>
            <person name="Adhikari A."/>
            <person name="Zheng C.-J."/>
            <person name="Schuster L."/>
            <person name="Cowan T.M."/>
            <person name="Smanski M.J."/>
            <person name="Chevrette M.G."/>
            <person name="De Carvalho L.P.S."/>
            <person name="Shen B."/>
        </authorList>
    </citation>
    <scope>NUCLEOTIDE SEQUENCE [LARGE SCALE GENOMIC DNA]</scope>
    <source>
        <strain evidence="12 13">NPDC020602</strain>
    </source>
</reference>
<feature type="compositionally biased region" description="Acidic residues" evidence="9">
    <location>
        <begin position="261"/>
        <end position="271"/>
    </location>
</feature>
<dbReference type="Gene3D" id="3.30.565.10">
    <property type="entry name" value="Histidine kinase-like ATPase, C-terminal domain"/>
    <property type="match status" value="1"/>
</dbReference>
<protein>
    <recommendedName>
        <fullName evidence="2">histidine kinase</fullName>
        <ecNumber evidence="2">2.7.13.3</ecNumber>
    </recommendedName>
</protein>
<evidence type="ECO:0000256" key="9">
    <source>
        <dbReference type="SAM" id="MobiDB-lite"/>
    </source>
</evidence>
<name>A0ABW7UDX3_9ACTN</name>
<sequence length="445" mass="46320">MSATPSAPFYKRVAPGGWAAVAWGAGIAFTALLRIRVPGQEEPDVFPGFVILRWDGLAMLAVSTLLTLRGGALLARRPTAALNHLLVASVIASTPLGVTAIPFAQYLAVDVALYAIAAARPRPEAWRALLLALGLLVAYVAVRLLAGWSAGTTSTLAVALTALVAWLLGRSEGQAREYAERSRAQAAEQAVTAERLRIAREMHDTVAHSIGIVALQAGAARRVIATQPEAARQALAEIETASRETLAGLRRMVGALRTADPETDPDSDPDEDRGGNGDRGGEVEERPGTPLGTTGRTAVSAEGPGLPEMPGLAALDRLAELTGNAGVRVAVRRVGAPSPLPPDIDLSAFRIVQESVTNVVRHSGADSCTVTVDHRDPESLALTVEDRGPVPGHARVSPGSGSGYGLTGMRERVAVLHGEFSAGPRPGGGFRVTARLPLPTGATAR</sequence>
<evidence type="ECO:0000256" key="10">
    <source>
        <dbReference type="SAM" id="Phobius"/>
    </source>
</evidence>
<evidence type="ECO:0000259" key="11">
    <source>
        <dbReference type="SMART" id="SM00387"/>
    </source>
</evidence>
<feature type="transmembrane region" description="Helical" evidence="10">
    <location>
        <begin position="125"/>
        <end position="142"/>
    </location>
</feature>
<dbReference type="CDD" id="cd16917">
    <property type="entry name" value="HATPase_UhpB-NarQ-NarX-like"/>
    <property type="match status" value="1"/>
</dbReference>